<dbReference type="GO" id="GO:0098978">
    <property type="term" value="C:glutamatergic synapse"/>
    <property type="evidence" value="ECO:0007669"/>
    <property type="project" value="TreeGrafter"/>
</dbReference>
<organism evidence="3 4">
    <name type="scientific">Paragonimus heterotremus</name>
    <dbReference type="NCBI Taxonomy" id="100268"/>
    <lineage>
        <taxon>Eukaryota</taxon>
        <taxon>Metazoa</taxon>
        <taxon>Spiralia</taxon>
        <taxon>Lophotrochozoa</taxon>
        <taxon>Platyhelminthes</taxon>
        <taxon>Trematoda</taxon>
        <taxon>Digenea</taxon>
        <taxon>Plagiorchiida</taxon>
        <taxon>Troglotremata</taxon>
        <taxon>Troglotrematidae</taxon>
        <taxon>Paragonimus</taxon>
    </lineage>
</organism>
<dbReference type="InterPro" id="IPR026204">
    <property type="entry name" value="GRIPAP1"/>
</dbReference>
<dbReference type="PANTHER" id="PTHR18978:SF1">
    <property type="entry name" value="GRIP1-ASSOCIATED PROTEIN 1"/>
    <property type="match status" value="1"/>
</dbReference>
<evidence type="ECO:0000313" key="4">
    <source>
        <dbReference type="Proteomes" id="UP000748531"/>
    </source>
</evidence>
<evidence type="ECO:0000256" key="2">
    <source>
        <dbReference type="SAM" id="MobiDB-lite"/>
    </source>
</evidence>
<evidence type="ECO:0000313" key="3">
    <source>
        <dbReference type="EMBL" id="KAF5397635.1"/>
    </source>
</evidence>
<feature type="coiled-coil region" evidence="1">
    <location>
        <begin position="424"/>
        <end position="451"/>
    </location>
</feature>
<dbReference type="GO" id="GO:0099158">
    <property type="term" value="P:regulation of recycling endosome localization within postsynapse"/>
    <property type="evidence" value="ECO:0007669"/>
    <property type="project" value="TreeGrafter"/>
</dbReference>
<keyword evidence="3" id="KW-0436">Ligase</keyword>
<dbReference type="PANTHER" id="PTHR18978">
    <property type="entry name" value="GRIP-1 ASSOCIATED PROTEIN 1"/>
    <property type="match status" value="1"/>
</dbReference>
<name>A0A8J4SL75_9TREM</name>
<feature type="region of interest" description="Disordered" evidence="2">
    <location>
        <begin position="276"/>
        <end position="313"/>
    </location>
</feature>
<dbReference type="GO" id="GO:0098887">
    <property type="term" value="P:neurotransmitter receptor transport, endosome to postsynaptic membrane"/>
    <property type="evidence" value="ECO:0007669"/>
    <property type="project" value="TreeGrafter"/>
</dbReference>
<protein>
    <submittedName>
        <fullName evidence="3">Ubiquitin-protein ligase BRE1</fullName>
    </submittedName>
</protein>
<dbReference type="OrthoDB" id="6269447at2759"/>
<dbReference type="GO" id="GO:0098998">
    <property type="term" value="C:extrinsic component of postsynaptic early endosome membrane"/>
    <property type="evidence" value="ECO:0007669"/>
    <property type="project" value="TreeGrafter"/>
</dbReference>
<dbReference type="GO" id="GO:1905244">
    <property type="term" value="P:regulation of modification of synaptic structure"/>
    <property type="evidence" value="ECO:0007669"/>
    <property type="project" value="TreeGrafter"/>
</dbReference>
<comment type="caution">
    <text evidence="3">The sequence shown here is derived from an EMBL/GenBank/DDBJ whole genome shotgun (WGS) entry which is preliminary data.</text>
</comment>
<dbReference type="AlphaFoldDB" id="A0A8J4SL75"/>
<keyword evidence="1" id="KW-0175">Coiled coil</keyword>
<dbReference type="GO" id="GO:0098837">
    <property type="term" value="C:postsynaptic recycling endosome"/>
    <property type="evidence" value="ECO:0007669"/>
    <property type="project" value="TreeGrafter"/>
</dbReference>
<feature type="compositionally biased region" description="Low complexity" evidence="2">
    <location>
        <begin position="276"/>
        <end position="292"/>
    </location>
</feature>
<gene>
    <name evidence="3" type="ORF">PHET_09322</name>
</gene>
<dbReference type="GO" id="GO:0099152">
    <property type="term" value="P:regulation of neurotransmitter receptor transport, endosome to postsynaptic membrane"/>
    <property type="evidence" value="ECO:0007669"/>
    <property type="project" value="TreeGrafter"/>
</dbReference>
<keyword evidence="4" id="KW-1185">Reference proteome</keyword>
<accession>A0A8J4SL75</accession>
<dbReference type="EMBL" id="LUCH01005980">
    <property type="protein sequence ID" value="KAF5397635.1"/>
    <property type="molecule type" value="Genomic_DNA"/>
</dbReference>
<dbReference type="Proteomes" id="UP000748531">
    <property type="component" value="Unassembled WGS sequence"/>
</dbReference>
<dbReference type="GO" id="GO:0016874">
    <property type="term" value="F:ligase activity"/>
    <property type="evidence" value="ECO:0007669"/>
    <property type="project" value="UniProtKB-KW"/>
</dbReference>
<proteinExistence type="predicted"/>
<reference evidence="3" key="1">
    <citation type="submission" date="2019-05" db="EMBL/GenBank/DDBJ databases">
        <title>Annotation for the trematode Paragonimus heterotremus.</title>
        <authorList>
            <person name="Choi Y.-J."/>
        </authorList>
    </citation>
    <scope>NUCLEOTIDE SEQUENCE</scope>
    <source>
        <strain evidence="3">LC</strain>
    </source>
</reference>
<evidence type="ECO:0000256" key="1">
    <source>
        <dbReference type="SAM" id="Coils"/>
    </source>
</evidence>
<sequence>MESAISAEEFQRFQSQLLDLREEQIQATDMRLRAEARVRHLEEELSTALKLAESYKYDAAHAQDVLQDNKRLREKLLSTESSFQLQSSTLRAECHRLTTELDRLELILNKPTQTQSCQTALGVSSLSDAFVQTDETLDAITDTDSASSFAIIAELQSALSVTEVTNSLLTQTISTLEHKLSELESCVQTDLYGLRSRLSELVTERSALLERLRDLEAVITNAADTERDLRGQLDLVRSRGEKVNRELRRQLCRLVRAQQSELEQLSLNRCSVYSSSSSLSSNINSGSTTTASNGELAANHPDTSERKSVDDPVPSGLFSMADFKALIDRMSEVQEENCAFRRRIQRLESQLAEKSKLIQAELHTRLVGNSDAPHNRITHAGISNMKFPGTTISSTATQSAFSWLSLLKPSSTSANLSITNLETINRLKKMCEELITQNMQLSDELDRLRDRN</sequence>